<dbReference type="InterPro" id="IPR036410">
    <property type="entry name" value="HSP_DnaJ_Cys-rich_dom_sf"/>
</dbReference>
<dbReference type="RefSeq" id="WP_397085453.1">
    <property type="nucleotide sequence ID" value="NZ_JBITGY010000007.1"/>
</dbReference>
<evidence type="ECO:0000313" key="1">
    <source>
        <dbReference type="EMBL" id="MFI6501125.1"/>
    </source>
</evidence>
<dbReference type="EMBL" id="JBITGY010000007">
    <property type="protein sequence ID" value="MFI6501125.1"/>
    <property type="molecule type" value="Genomic_DNA"/>
</dbReference>
<dbReference type="Gene3D" id="2.10.230.10">
    <property type="entry name" value="Heat shock protein DnaJ, cysteine-rich domain"/>
    <property type="match status" value="1"/>
</dbReference>
<dbReference type="SUPFAM" id="SSF57938">
    <property type="entry name" value="DnaJ/Hsp40 cysteine-rich domain"/>
    <property type="match status" value="1"/>
</dbReference>
<keyword evidence="2" id="KW-1185">Reference proteome</keyword>
<reference evidence="1 2" key="1">
    <citation type="submission" date="2024-10" db="EMBL/GenBank/DDBJ databases">
        <title>The Natural Products Discovery Center: Release of the First 8490 Sequenced Strains for Exploring Actinobacteria Biosynthetic Diversity.</title>
        <authorList>
            <person name="Kalkreuter E."/>
            <person name="Kautsar S.A."/>
            <person name="Yang D."/>
            <person name="Bader C.D."/>
            <person name="Teijaro C.N."/>
            <person name="Fluegel L."/>
            <person name="Davis C.M."/>
            <person name="Simpson J.R."/>
            <person name="Lauterbach L."/>
            <person name="Steele A.D."/>
            <person name="Gui C."/>
            <person name="Meng S."/>
            <person name="Li G."/>
            <person name="Viehrig K."/>
            <person name="Ye F."/>
            <person name="Su P."/>
            <person name="Kiefer A.F."/>
            <person name="Nichols A."/>
            <person name="Cepeda A.J."/>
            <person name="Yan W."/>
            <person name="Fan B."/>
            <person name="Jiang Y."/>
            <person name="Adhikari A."/>
            <person name="Zheng C.-J."/>
            <person name="Schuster L."/>
            <person name="Cowan T.M."/>
            <person name="Smanski M.J."/>
            <person name="Chevrette M.G."/>
            <person name="De Carvalho L.P.S."/>
            <person name="Shen B."/>
        </authorList>
    </citation>
    <scope>NUCLEOTIDE SEQUENCE [LARGE SCALE GENOMIC DNA]</scope>
    <source>
        <strain evidence="1 2">NPDC050545</strain>
    </source>
</reference>
<organism evidence="1 2">
    <name type="scientific">Nonomuraea typhae</name>
    <dbReference type="NCBI Taxonomy" id="2603600"/>
    <lineage>
        <taxon>Bacteria</taxon>
        <taxon>Bacillati</taxon>
        <taxon>Actinomycetota</taxon>
        <taxon>Actinomycetes</taxon>
        <taxon>Streptosporangiales</taxon>
        <taxon>Streptosporangiaceae</taxon>
        <taxon>Nonomuraea</taxon>
    </lineage>
</organism>
<protein>
    <submittedName>
        <fullName evidence="1">Uncharacterized protein</fullName>
    </submittedName>
</protein>
<accession>A0ABW7YZX0</accession>
<name>A0ABW7YZX0_9ACTN</name>
<sequence length="88" mass="9794">MNATNTDLRPAIVNPLRHLLELLDRRAFAELDRRARAQGWQVIRPSLLTRVYRNRNFDSLSPCAACAGEGVTVRGACRTCVGSGRVRS</sequence>
<dbReference type="Proteomes" id="UP001612741">
    <property type="component" value="Unassembled WGS sequence"/>
</dbReference>
<comment type="caution">
    <text evidence="1">The sequence shown here is derived from an EMBL/GenBank/DDBJ whole genome shotgun (WGS) entry which is preliminary data.</text>
</comment>
<evidence type="ECO:0000313" key="2">
    <source>
        <dbReference type="Proteomes" id="UP001612741"/>
    </source>
</evidence>
<proteinExistence type="predicted"/>
<gene>
    <name evidence="1" type="ORF">ACIBG2_27360</name>
</gene>